<keyword evidence="2" id="KW-0472">Membrane</keyword>
<sequence length="417" mass="43005">MTESSKPTPVVALVGSATVAVAAFVAAGTLDGVALRVIAAIVGLGAAVVGVRAATGRSRTAALVGAVVLPALVLAVGTPVAAVIASEGPGPFASESGGGSSDDPAASIDDLDLDAQLAEALDHADRLAANGSSSILSMQFGTSTSVDVLDRRTGDRLSSSRSGDTWSDPSSSRATSRDVYRRADLTGLSLSEAAKTAVAGARKLGDTAEKTADTIQIERRDSDKKLLLTFDSDDIMRDIQVDTRGRLPDTLDAGSVDTVMASATRIMEAAGLDAATTKLNTFDFQSIEVGSDVPGASAVQSSGGIAMEFDDGPLSEIVAVPGEFPELSERTTEPSPQENSFTVKDVPQRAVSRARDDLIRRRGLAAYDKEVVGFQVEAVSNDDGDRVTAIRMNVGAVRDVEGGVYTLAGRFVRDGTS</sequence>
<dbReference type="EMBL" id="JACIFP010000001">
    <property type="protein sequence ID" value="MBB4136654.1"/>
    <property type="molecule type" value="Genomic_DNA"/>
</dbReference>
<dbReference type="Proteomes" id="UP000551501">
    <property type="component" value="Unassembled WGS sequence"/>
</dbReference>
<keyword evidence="2" id="KW-1133">Transmembrane helix</keyword>
<name>A0A840F215_9ACTN</name>
<keyword evidence="2" id="KW-0812">Transmembrane</keyword>
<proteinExistence type="predicted"/>
<dbReference type="AlphaFoldDB" id="A0A840F215"/>
<feature type="transmembrane region" description="Helical" evidence="2">
    <location>
        <begin position="61"/>
        <end position="85"/>
    </location>
</feature>
<accession>A0A840F215</accession>
<feature type="transmembrane region" description="Helical" evidence="2">
    <location>
        <begin position="33"/>
        <end position="54"/>
    </location>
</feature>
<feature type="region of interest" description="Disordered" evidence="1">
    <location>
        <begin position="151"/>
        <end position="177"/>
    </location>
</feature>
<feature type="transmembrane region" description="Helical" evidence="2">
    <location>
        <begin position="7"/>
        <end position="27"/>
    </location>
</feature>
<evidence type="ECO:0000313" key="3">
    <source>
        <dbReference type="EMBL" id="MBB4136654.1"/>
    </source>
</evidence>
<evidence type="ECO:0000313" key="4">
    <source>
        <dbReference type="Proteomes" id="UP000551501"/>
    </source>
</evidence>
<evidence type="ECO:0000256" key="1">
    <source>
        <dbReference type="SAM" id="MobiDB-lite"/>
    </source>
</evidence>
<dbReference type="RefSeq" id="WP_183371612.1">
    <property type="nucleotide sequence ID" value="NZ_BAABHL010000041.1"/>
</dbReference>
<comment type="caution">
    <text evidence="3">The sequence shown here is derived from an EMBL/GenBank/DDBJ whole genome shotgun (WGS) entry which is preliminary data.</text>
</comment>
<evidence type="ECO:0000256" key="2">
    <source>
        <dbReference type="SAM" id="Phobius"/>
    </source>
</evidence>
<gene>
    <name evidence="3" type="ORF">BKA16_003206</name>
</gene>
<keyword evidence="4" id="KW-1185">Reference proteome</keyword>
<feature type="compositionally biased region" description="Polar residues" evidence="1">
    <location>
        <begin position="156"/>
        <end position="174"/>
    </location>
</feature>
<protein>
    <submittedName>
        <fullName evidence="3">Uncharacterized protein</fullName>
    </submittedName>
</protein>
<reference evidence="3 4" key="1">
    <citation type="submission" date="2020-08" db="EMBL/GenBank/DDBJ databases">
        <title>Sequencing the genomes of 1000 actinobacteria strains.</title>
        <authorList>
            <person name="Klenk H.-P."/>
        </authorList>
    </citation>
    <scope>NUCLEOTIDE SEQUENCE [LARGE SCALE GENOMIC DNA]</scope>
    <source>
        <strain evidence="3 4">DSM 45298</strain>
    </source>
</reference>
<organism evidence="3 4">
    <name type="scientific">Gordonia humi</name>
    <dbReference type="NCBI Taxonomy" id="686429"/>
    <lineage>
        <taxon>Bacteria</taxon>
        <taxon>Bacillati</taxon>
        <taxon>Actinomycetota</taxon>
        <taxon>Actinomycetes</taxon>
        <taxon>Mycobacteriales</taxon>
        <taxon>Gordoniaceae</taxon>
        <taxon>Gordonia</taxon>
    </lineage>
</organism>